<dbReference type="Pfam" id="PF02361">
    <property type="entry name" value="CbiQ"/>
    <property type="match status" value="1"/>
</dbReference>
<comment type="caution">
    <text evidence="6">The sequence shown here is derived from an EMBL/GenBank/DDBJ whole genome shotgun (WGS) entry which is preliminary data.</text>
</comment>
<organism evidence="6 7">
    <name type="scientific">Paenibacillus odorifer</name>
    <dbReference type="NCBI Taxonomy" id="189426"/>
    <lineage>
        <taxon>Bacteria</taxon>
        <taxon>Bacillati</taxon>
        <taxon>Bacillota</taxon>
        <taxon>Bacilli</taxon>
        <taxon>Bacillales</taxon>
        <taxon>Paenibacillaceae</taxon>
        <taxon>Paenibacillus</taxon>
    </lineage>
</organism>
<dbReference type="Proteomes" id="UP000187465">
    <property type="component" value="Unassembled WGS sequence"/>
</dbReference>
<name>A0A1R0WSJ6_9BACL</name>
<dbReference type="EMBL" id="MKQP01000100">
    <property type="protein sequence ID" value="OMD20390.1"/>
    <property type="molecule type" value="Genomic_DNA"/>
</dbReference>
<dbReference type="RefSeq" id="WP_036688635.1">
    <property type="nucleotide sequence ID" value="NZ_MKQP01000100.1"/>
</dbReference>
<evidence type="ECO:0000256" key="4">
    <source>
        <dbReference type="ARBA" id="ARBA00023136"/>
    </source>
</evidence>
<dbReference type="InterPro" id="IPR003339">
    <property type="entry name" value="ABC/ECF_trnsptr_transmembrane"/>
</dbReference>
<feature type="transmembrane region" description="Helical" evidence="5">
    <location>
        <begin position="188"/>
        <end position="208"/>
    </location>
</feature>
<gene>
    <name evidence="6" type="ORF">BJP51_09950</name>
</gene>
<feature type="transmembrane region" description="Helical" evidence="5">
    <location>
        <begin position="79"/>
        <end position="103"/>
    </location>
</feature>
<proteinExistence type="predicted"/>
<dbReference type="GO" id="GO:0005886">
    <property type="term" value="C:plasma membrane"/>
    <property type="evidence" value="ECO:0007669"/>
    <property type="project" value="UniProtKB-ARBA"/>
</dbReference>
<dbReference type="PANTHER" id="PTHR33514">
    <property type="entry name" value="PROTEIN ABCI12, CHLOROPLASTIC"/>
    <property type="match status" value="1"/>
</dbReference>
<protein>
    <submittedName>
        <fullName evidence="6">Cobalt transporter</fullName>
    </submittedName>
</protein>
<keyword evidence="2 5" id="KW-0812">Transmembrane</keyword>
<sequence>MEAVKRALDRISVEQIKLELLGTAYNSSSTFLGRLDPRTLLLWYLFFAIVPWFVHNRTILLGMFVLMVLTTVLSRVSPYIIFILCLGLISQIGWMFILSLFFGGGIESLLPMLTLTLKLSVISLASITVFSSLDPERLSDGLLSLGIPDTFAFSLSYGYRILPTLLEEFHQILLSFRLRGQRPLQHGIFYWRTITYYLRIVILVFYPLMLNTAKRSRTTIEALETRGFSYGLNNKKVKKIKLSYLKMKRSDWYFLSGSIAYVILIFCIGYLYPELVY</sequence>
<evidence type="ECO:0000256" key="3">
    <source>
        <dbReference type="ARBA" id="ARBA00022989"/>
    </source>
</evidence>
<dbReference type="AlphaFoldDB" id="A0A1R0WSJ6"/>
<feature type="transmembrane region" description="Helical" evidence="5">
    <location>
        <begin position="252"/>
        <end position="272"/>
    </location>
</feature>
<accession>A0A1R0WSJ6</accession>
<feature type="transmembrane region" description="Helical" evidence="5">
    <location>
        <begin position="41"/>
        <end position="67"/>
    </location>
</feature>
<keyword evidence="4 5" id="KW-0472">Membrane</keyword>
<dbReference type="PANTHER" id="PTHR33514:SF13">
    <property type="entry name" value="PROTEIN ABCI12, CHLOROPLASTIC"/>
    <property type="match status" value="1"/>
</dbReference>
<evidence type="ECO:0000256" key="5">
    <source>
        <dbReference type="SAM" id="Phobius"/>
    </source>
</evidence>
<evidence type="ECO:0000256" key="2">
    <source>
        <dbReference type="ARBA" id="ARBA00022692"/>
    </source>
</evidence>
<evidence type="ECO:0000313" key="6">
    <source>
        <dbReference type="EMBL" id="OMD20390.1"/>
    </source>
</evidence>
<evidence type="ECO:0000313" key="7">
    <source>
        <dbReference type="Proteomes" id="UP000187465"/>
    </source>
</evidence>
<evidence type="ECO:0000256" key="1">
    <source>
        <dbReference type="ARBA" id="ARBA00004141"/>
    </source>
</evidence>
<feature type="transmembrane region" description="Helical" evidence="5">
    <location>
        <begin position="109"/>
        <end position="130"/>
    </location>
</feature>
<comment type="subcellular location">
    <subcellularLocation>
        <location evidence="1">Membrane</location>
        <topology evidence="1">Multi-pass membrane protein</topology>
    </subcellularLocation>
</comment>
<keyword evidence="3 5" id="KW-1133">Transmembrane helix</keyword>
<reference evidence="6 7" key="1">
    <citation type="submission" date="2016-10" db="EMBL/GenBank/DDBJ databases">
        <title>Paenibacillus species isolates.</title>
        <authorList>
            <person name="Beno S.M."/>
        </authorList>
    </citation>
    <scope>NUCLEOTIDE SEQUENCE [LARGE SCALE GENOMIC DNA]</scope>
    <source>
        <strain evidence="6 7">FSL H7-0604</strain>
    </source>
</reference>
<dbReference type="CDD" id="cd16914">
    <property type="entry name" value="EcfT"/>
    <property type="match status" value="1"/>
</dbReference>